<evidence type="ECO:0000259" key="12">
    <source>
        <dbReference type="PROSITE" id="PS51092"/>
    </source>
</evidence>
<evidence type="ECO:0000313" key="13">
    <source>
        <dbReference type="Ensembl" id="ENSSAUP00010008390.1"/>
    </source>
</evidence>
<dbReference type="SUPFAM" id="SSF57440">
    <property type="entry name" value="Kringle-like"/>
    <property type="match status" value="1"/>
</dbReference>
<keyword evidence="10" id="KW-0732">Signal</keyword>
<dbReference type="Gene3D" id="3.10.100.10">
    <property type="entry name" value="Mannose-Binding Protein A, subunit A"/>
    <property type="match status" value="8"/>
</dbReference>
<dbReference type="SMART" id="SM00034">
    <property type="entry name" value="CLECT"/>
    <property type="match status" value="8"/>
</dbReference>
<dbReference type="InParanoid" id="A0A671U2S5"/>
<keyword evidence="4 9" id="KW-1133">Transmembrane helix</keyword>
<dbReference type="PROSITE" id="PS51092">
    <property type="entry name" value="FN2_2"/>
    <property type="match status" value="1"/>
</dbReference>
<evidence type="ECO:0000256" key="7">
    <source>
        <dbReference type="ARBA" id="ARBA00023180"/>
    </source>
</evidence>
<dbReference type="CDD" id="cd00037">
    <property type="entry name" value="CLECT"/>
    <property type="match status" value="8"/>
</dbReference>
<reference evidence="13" key="2">
    <citation type="submission" date="2025-08" db="UniProtKB">
        <authorList>
            <consortium name="Ensembl"/>
        </authorList>
    </citation>
    <scope>IDENTIFICATION</scope>
</reference>
<dbReference type="InterPro" id="IPR001304">
    <property type="entry name" value="C-type_lectin-like"/>
</dbReference>
<dbReference type="SUPFAM" id="SSF56436">
    <property type="entry name" value="C-type lectin-like"/>
    <property type="match status" value="8"/>
</dbReference>
<organism evidence="13 14">
    <name type="scientific">Sparus aurata</name>
    <name type="common">Gilthead sea bream</name>
    <dbReference type="NCBI Taxonomy" id="8175"/>
    <lineage>
        <taxon>Eukaryota</taxon>
        <taxon>Metazoa</taxon>
        <taxon>Chordata</taxon>
        <taxon>Craniata</taxon>
        <taxon>Vertebrata</taxon>
        <taxon>Euteleostomi</taxon>
        <taxon>Actinopterygii</taxon>
        <taxon>Neopterygii</taxon>
        <taxon>Teleostei</taxon>
        <taxon>Neoteleostei</taxon>
        <taxon>Acanthomorphata</taxon>
        <taxon>Eupercaria</taxon>
        <taxon>Spariformes</taxon>
        <taxon>Sparidae</taxon>
        <taxon>Sparus</taxon>
    </lineage>
</organism>
<feature type="domain" description="C-type lectin" evidence="11">
    <location>
        <begin position="496"/>
        <end position="611"/>
    </location>
</feature>
<feature type="disulfide bond" evidence="8">
    <location>
        <begin position="159"/>
        <end position="185"/>
    </location>
</feature>
<evidence type="ECO:0000256" key="3">
    <source>
        <dbReference type="ARBA" id="ARBA00022737"/>
    </source>
</evidence>
<evidence type="ECO:0000256" key="10">
    <source>
        <dbReference type="SAM" id="SignalP"/>
    </source>
</evidence>
<dbReference type="Proteomes" id="UP000472265">
    <property type="component" value="Chromosome 21"/>
</dbReference>
<dbReference type="InterPro" id="IPR013806">
    <property type="entry name" value="Kringle-like"/>
</dbReference>
<keyword evidence="5 9" id="KW-0472">Membrane</keyword>
<keyword evidence="7" id="KW-0325">Glycoprotein</keyword>
<evidence type="ECO:0000256" key="6">
    <source>
        <dbReference type="ARBA" id="ARBA00023157"/>
    </source>
</evidence>
<dbReference type="Pfam" id="PF00040">
    <property type="entry name" value="fn2"/>
    <property type="match status" value="1"/>
</dbReference>
<dbReference type="Gene3D" id="2.80.10.50">
    <property type="match status" value="1"/>
</dbReference>
<dbReference type="CDD" id="cd00062">
    <property type="entry name" value="FN2"/>
    <property type="match status" value="1"/>
</dbReference>
<comment type="subcellular location">
    <subcellularLocation>
        <location evidence="1">Membrane</location>
        <topology evidence="1">Single-pass membrane protein</topology>
    </subcellularLocation>
</comment>
<dbReference type="InterPro" id="IPR036943">
    <property type="entry name" value="FN_type2_sf"/>
</dbReference>
<feature type="domain" description="C-type lectin" evidence="11">
    <location>
        <begin position="640"/>
        <end position="758"/>
    </location>
</feature>
<feature type="domain" description="C-type lectin" evidence="11">
    <location>
        <begin position="926"/>
        <end position="1070"/>
    </location>
</feature>
<evidence type="ECO:0000256" key="1">
    <source>
        <dbReference type="ARBA" id="ARBA00004167"/>
    </source>
</evidence>
<dbReference type="InterPro" id="IPR016186">
    <property type="entry name" value="C-type_lectin-like/link_sf"/>
</dbReference>
<dbReference type="FunFam" id="3.10.100.10:FF:000014">
    <property type="entry name" value="Macrophage mannose receptor 1"/>
    <property type="match status" value="1"/>
</dbReference>
<dbReference type="SMART" id="SM00059">
    <property type="entry name" value="FN2"/>
    <property type="match status" value="1"/>
</dbReference>
<dbReference type="InterPro" id="IPR016187">
    <property type="entry name" value="CTDL_fold"/>
</dbReference>
<feature type="signal peptide" evidence="10">
    <location>
        <begin position="1"/>
        <end position="24"/>
    </location>
</feature>
<dbReference type="GeneTree" id="ENSGT01050000244842"/>
<feature type="chain" id="PRO_5025540348" evidence="10">
    <location>
        <begin position="25"/>
        <end position="1445"/>
    </location>
</feature>
<evidence type="ECO:0000256" key="8">
    <source>
        <dbReference type="PROSITE-ProRule" id="PRU00479"/>
    </source>
</evidence>
<evidence type="ECO:0000256" key="2">
    <source>
        <dbReference type="ARBA" id="ARBA00022692"/>
    </source>
</evidence>
<dbReference type="SUPFAM" id="SSF50370">
    <property type="entry name" value="Ricin B-like lectins"/>
    <property type="match status" value="1"/>
</dbReference>
<feature type="domain" description="C-type lectin" evidence="11">
    <location>
        <begin position="784"/>
        <end position="898"/>
    </location>
</feature>
<feature type="domain" description="Fibronectin type-II" evidence="12">
    <location>
        <begin position="154"/>
        <end position="201"/>
    </location>
</feature>
<evidence type="ECO:0000256" key="5">
    <source>
        <dbReference type="ARBA" id="ARBA00023136"/>
    </source>
</evidence>
<reference evidence="13" key="3">
    <citation type="submission" date="2025-09" db="UniProtKB">
        <authorList>
            <consortium name="Ensembl"/>
        </authorList>
    </citation>
    <scope>IDENTIFICATION</scope>
</reference>
<dbReference type="Gene3D" id="2.10.10.10">
    <property type="entry name" value="Fibronectin, type II, collagen-binding"/>
    <property type="match status" value="1"/>
</dbReference>
<dbReference type="InterPro" id="IPR000562">
    <property type="entry name" value="FN_type2_dom"/>
</dbReference>
<feature type="domain" description="C-type lectin" evidence="11">
    <location>
        <begin position="212"/>
        <end position="331"/>
    </location>
</feature>
<dbReference type="Ensembl" id="ENSSAUT00010008984.1">
    <property type="protein sequence ID" value="ENSSAUP00010008390.1"/>
    <property type="gene ID" value="ENSSAUG00010003451.1"/>
</dbReference>
<protein>
    <submittedName>
        <fullName evidence="13">Mannose receptor, C type 1b</fullName>
    </submittedName>
</protein>
<dbReference type="InterPro" id="IPR050111">
    <property type="entry name" value="C-type_lectin/snaclec_domain"/>
</dbReference>
<dbReference type="PANTHER" id="PTHR22803">
    <property type="entry name" value="MANNOSE, PHOSPHOLIPASE, LECTIN RECEPTOR RELATED"/>
    <property type="match status" value="1"/>
</dbReference>
<evidence type="ECO:0000259" key="11">
    <source>
        <dbReference type="PROSITE" id="PS50041"/>
    </source>
</evidence>
<proteinExistence type="predicted"/>
<name>A0A671U2S5_SPAAU</name>
<reference evidence="13" key="1">
    <citation type="submission" date="2021-04" db="EMBL/GenBank/DDBJ databases">
        <authorList>
            <consortium name="Wellcome Sanger Institute Data Sharing"/>
        </authorList>
    </citation>
    <scope>NUCLEOTIDE SEQUENCE [LARGE SCALE GENOMIC DNA]</scope>
</reference>
<evidence type="ECO:0000256" key="9">
    <source>
        <dbReference type="SAM" id="Phobius"/>
    </source>
</evidence>
<feature type="transmembrane region" description="Helical" evidence="9">
    <location>
        <begin position="1371"/>
        <end position="1393"/>
    </location>
</feature>
<dbReference type="PROSITE" id="PS50041">
    <property type="entry name" value="C_TYPE_LECTIN_2"/>
    <property type="match status" value="8"/>
</dbReference>
<keyword evidence="3" id="KW-0677">Repeat</keyword>
<keyword evidence="6 8" id="KW-1015">Disulfide bond</keyword>
<dbReference type="GO" id="GO:0016020">
    <property type="term" value="C:membrane"/>
    <property type="evidence" value="ECO:0007669"/>
    <property type="project" value="UniProtKB-SubCell"/>
</dbReference>
<keyword evidence="14" id="KW-1185">Reference proteome</keyword>
<comment type="caution">
    <text evidence="8">Lacks conserved residue(s) required for the propagation of feature annotation.</text>
</comment>
<evidence type="ECO:0000256" key="4">
    <source>
        <dbReference type="ARBA" id="ARBA00022989"/>
    </source>
</evidence>
<feature type="domain" description="C-type lectin" evidence="11">
    <location>
        <begin position="1092"/>
        <end position="1203"/>
    </location>
</feature>
<dbReference type="PROSITE" id="PS50231">
    <property type="entry name" value="RICIN_B_LECTIN"/>
    <property type="match status" value="1"/>
</dbReference>
<accession>A0A671U2S5</accession>
<dbReference type="InterPro" id="IPR018378">
    <property type="entry name" value="C-type_lectin_CS"/>
</dbReference>
<dbReference type="OMA" id="MWDEGQP"/>
<dbReference type="InterPro" id="IPR035992">
    <property type="entry name" value="Ricin_B-like_lectins"/>
</dbReference>
<sequence length="1445" mass="163624">MRTLTMKLACTAFVLLVQTLRCLALDDSIFQLTNKATGFCLVKYHDWCQSIRWTTGDRLLAAWPPKCLGVQGKSVGSVISLYDCDENSELQKWECKNETVLALKGQELYIDLTADNTAVLSRTIGPNNHLTITGTPSGACSRTAREHYTIGGNAYGRTCMFPFHYKDHWYSSCTDTDSSNGRLWCGVETAYTGELWGYCPTTSKEHWTKHITTGAYYQLNTQSALTWSQAETSCKQQGASLLSITDPHQQAYVTALLGARGQGQADKLWTGLVLDPEHGWQWSNGKPYRYLNWDSGHPVADPGNNCGILNGAVQYSWQSSKCNKRLGYICYSERPVTPPTGAPEAEFCSSPWIPYNGHCFFLNRTEKTWTDAQRACRKEGGDLVSLRNVEDQSFVISQLGYASTDQLWIGLNDRRTEGLFDWSDHSTVSFTSWEYGKPAVSTDQEDCVLIKGENGNWADRTCGERHGYICMKAGASEPSRDEVVQNIGCKTGWKRHGSYCYFVGTATKTFDEANAACKSSDSYLADVSNGVDNAFLVSLVGMRPEKHFWLGLSNQKNIEHFVWTNKDTVKYTHWNAEMPGHHQGCVAMTTGIFAGLWDVLPCTNTSKYICKHLAEGASPTPALQTVPPPQCADGWKRVASRNFCYKLHSKSSSQRKSWYEARDYCRAIGGDLLSIHSAVDIQEDRRYSDAWIGLSAPDTNNGYVWSDGSPVNYQHWDDNEPNNHNNAESCAELRLYKLGRGGSWNDAQCEKPNGWLCQIRAGKMINLSDMFSDYNMTSDGWLEWKGSQYYINDMTMAMEDARHFCKQRHGDLVTINSEEERVFLWKQISKKYGSFWIGLTVDLDGTFEWMDGSQVVFQRWNTDQPKFQSYDENCASMSIYHGFWHNYNCGNEFRSLCKRDASPPVNATVAPTVPPKGGCRPPWIKFNSKCYSIITNQKLTWEEGRKQCRAMQAKLVSIPSRDVGAFLITQMAEGAASDLWIGFSRSEGSQFFWTDGKPKNYKFSLNFPTFMLWQLFTCGLVRFRHRKHFVQSQTAFTGLQNCVVINTNPLLGIGKWIPKSCNDTNGYICHQNVDPSLPDSAEPTISSDYVRIFNDTIKVVTQPMTWDAAKTHCEDDDAKLASIRNEWTQAYVELLALNLKAPLWIGLNRNKTKGLFRFIDGWFMSFTRWAYNEPSRERFCVYVDVDGKWKTAHCNQTMNSVCMKSTDVPPTESSEHPGVCPEDPDLLHTGRNYFWQPFKGYCYIFFTESKRWSDAAHNCVTHGGWLTSIEDPSEQEFIENNMKIFQDSQTFFWTGLYKNHKGEWLWLDGTVMDYTNWGEGQPTDHSYGGIATSDGKWKASYQRYNRPYICKTPKDITFPTDIFNPQHPGHVTGVVVAVIIGLAIIGAVVFFLFKKNGHRLPIPGKLTTFDNPLFFSNGQSQADTVDKTQLVENAEEENPEPIITI</sequence>
<gene>
    <name evidence="13" type="primary">LOC115572107</name>
</gene>
<keyword evidence="2 9" id="KW-0812">Transmembrane</keyword>
<feature type="domain" description="C-type lectin" evidence="11">
    <location>
        <begin position="1238"/>
        <end position="1351"/>
    </location>
</feature>
<evidence type="ECO:0000313" key="14">
    <source>
        <dbReference type="Proteomes" id="UP000472265"/>
    </source>
</evidence>
<dbReference type="Pfam" id="PF00059">
    <property type="entry name" value="Lectin_C"/>
    <property type="match status" value="8"/>
</dbReference>
<dbReference type="PROSITE" id="PS00615">
    <property type="entry name" value="C_TYPE_LECTIN_1"/>
    <property type="match status" value="3"/>
</dbReference>
<feature type="domain" description="C-type lectin" evidence="11">
    <location>
        <begin position="355"/>
        <end position="471"/>
    </location>
</feature>